<feature type="compositionally biased region" description="Polar residues" evidence="1">
    <location>
        <begin position="176"/>
        <end position="192"/>
    </location>
</feature>
<dbReference type="EMBL" id="AGNK02005739">
    <property type="status" value="NOT_ANNOTATED_CDS"/>
    <property type="molecule type" value="Genomic_DNA"/>
</dbReference>
<dbReference type="EnsemblPlants" id="KQK89527">
    <property type="protein sequence ID" value="KQK89527"/>
    <property type="gene ID" value="SETIT_038982mg"/>
</dbReference>
<keyword evidence="4" id="KW-1185">Reference proteome</keyword>
<evidence type="ECO:0000313" key="3">
    <source>
        <dbReference type="EnsemblPlants" id="KQK89527"/>
    </source>
</evidence>
<feature type="domain" description="DUF8039" evidence="2">
    <location>
        <begin position="36"/>
        <end position="126"/>
    </location>
</feature>
<reference evidence="3" key="2">
    <citation type="submission" date="2018-08" db="UniProtKB">
        <authorList>
            <consortium name="EnsemblPlants"/>
        </authorList>
    </citation>
    <scope>IDENTIFICATION</scope>
    <source>
        <strain evidence="3">Yugu1</strain>
    </source>
</reference>
<evidence type="ECO:0000256" key="1">
    <source>
        <dbReference type="SAM" id="MobiDB-lite"/>
    </source>
</evidence>
<evidence type="ECO:0000259" key="2">
    <source>
        <dbReference type="Pfam" id="PF26133"/>
    </source>
</evidence>
<dbReference type="InParanoid" id="K4AJB6"/>
<reference evidence="4" key="1">
    <citation type="journal article" date="2012" name="Nat. Biotechnol.">
        <title>Reference genome sequence of the model plant Setaria.</title>
        <authorList>
            <person name="Bennetzen J.L."/>
            <person name="Schmutz J."/>
            <person name="Wang H."/>
            <person name="Percifield R."/>
            <person name="Hawkins J."/>
            <person name="Pontaroli A.C."/>
            <person name="Estep M."/>
            <person name="Feng L."/>
            <person name="Vaughn J.N."/>
            <person name="Grimwood J."/>
            <person name="Jenkins J."/>
            <person name="Barry K."/>
            <person name="Lindquist E."/>
            <person name="Hellsten U."/>
            <person name="Deshpande S."/>
            <person name="Wang X."/>
            <person name="Wu X."/>
            <person name="Mitros T."/>
            <person name="Triplett J."/>
            <person name="Yang X."/>
            <person name="Ye C.Y."/>
            <person name="Mauro-Herrera M."/>
            <person name="Wang L."/>
            <person name="Li P."/>
            <person name="Sharma M."/>
            <person name="Sharma R."/>
            <person name="Ronald P.C."/>
            <person name="Panaud O."/>
            <person name="Kellogg E.A."/>
            <person name="Brutnell T.P."/>
            <person name="Doust A.N."/>
            <person name="Tuskan G.A."/>
            <person name="Rokhsar D."/>
            <person name="Devos K.M."/>
        </authorList>
    </citation>
    <scope>NUCLEOTIDE SEQUENCE [LARGE SCALE GENOMIC DNA]</scope>
    <source>
        <strain evidence="4">cv. Yugu1</strain>
    </source>
</reference>
<protein>
    <recommendedName>
        <fullName evidence="2">DUF8039 domain-containing protein</fullName>
    </recommendedName>
</protein>
<dbReference type="Pfam" id="PF26133">
    <property type="entry name" value="DUF8039"/>
    <property type="match status" value="1"/>
</dbReference>
<dbReference type="InterPro" id="IPR058352">
    <property type="entry name" value="DUF8039"/>
</dbReference>
<name>K4AJB6_SETIT</name>
<organism evidence="3 4">
    <name type="scientific">Setaria italica</name>
    <name type="common">Foxtail millet</name>
    <name type="synonym">Panicum italicum</name>
    <dbReference type="NCBI Taxonomy" id="4555"/>
    <lineage>
        <taxon>Eukaryota</taxon>
        <taxon>Viridiplantae</taxon>
        <taxon>Streptophyta</taxon>
        <taxon>Embryophyta</taxon>
        <taxon>Tracheophyta</taxon>
        <taxon>Spermatophyta</taxon>
        <taxon>Magnoliopsida</taxon>
        <taxon>Liliopsida</taxon>
        <taxon>Poales</taxon>
        <taxon>Poaceae</taxon>
        <taxon>PACMAD clade</taxon>
        <taxon>Panicoideae</taxon>
        <taxon>Panicodae</taxon>
        <taxon>Paniceae</taxon>
        <taxon>Cenchrinae</taxon>
        <taxon>Setaria</taxon>
    </lineage>
</organism>
<feature type="region of interest" description="Disordered" evidence="1">
    <location>
        <begin position="135"/>
        <end position="192"/>
    </location>
</feature>
<dbReference type="Gramene" id="KQK89527">
    <property type="protein sequence ID" value="KQK89527"/>
    <property type="gene ID" value="SETIT_038982mg"/>
</dbReference>
<proteinExistence type="predicted"/>
<dbReference type="PANTHER" id="PTHR33018:SF19">
    <property type="entry name" value="OS12G0558775 PROTEIN"/>
    <property type="match status" value="1"/>
</dbReference>
<dbReference type="PANTHER" id="PTHR33018">
    <property type="entry name" value="OS10G0338966 PROTEIN-RELATED"/>
    <property type="match status" value="1"/>
</dbReference>
<dbReference type="Proteomes" id="UP000004995">
    <property type="component" value="Unassembled WGS sequence"/>
</dbReference>
<dbReference type="HOGENOM" id="CLU_812336_0_0_1"/>
<accession>K4AJB6</accession>
<evidence type="ECO:0000313" key="4">
    <source>
        <dbReference type="Proteomes" id="UP000004995"/>
    </source>
</evidence>
<sequence>MPMVMMSHPLLGQANTPVYAPSSVGSTITIAQSYMIDSICISTPCLLHIPVGRAGKTKEVSKGLAIPVGSLFEGKPIPHHYACVTVLEINSNYGDHEIEIPAAEGIHCLGQSIGNTIRWHNQDILLSSVPSKHAIVDSTPPGPAPPAAASKEQWVSASPAVASKPVDWPEDHPTPDQASPQQQQVDLPEESQQQQEKVGYLYPYAICEVRHNFPSQWGDNHDKLAKAYQHYITSGGIHNPERPVEMVVHTNFPCYEQPSNFVHCGYYICERIKVLGRYITHPERVRGYRSYIGMPRRHGSRLHEQQLLNIGVDLCHFILHELAQEDEYVSLCEWENQEYRQC</sequence>
<dbReference type="AlphaFoldDB" id="K4AJB6"/>